<evidence type="ECO:0000256" key="1">
    <source>
        <dbReference type="SAM" id="SignalP"/>
    </source>
</evidence>
<accession>A0A821NIU5</accession>
<dbReference type="InterPro" id="IPR003598">
    <property type="entry name" value="Ig_sub2"/>
</dbReference>
<feature type="signal peptide" evidence="1">
    <location>
        <begin position="1"/>
        <end position="20"/>
    </location>
</feature>
<reference evidence="3" key="1">
    <citation type="submission" date="2021-02" db="EMBL/GenBank/DDBJ databases">
        <authorList>
            <person name="Steward A R."/>
        </authorList>
    </citation>
    <scope>NUCLEOTIDE SEQUENCE</scope>
</reference>
<dbReference type="Pfam" id="PF13927">
    <property type="entry name" value="Ig_3"/>
    <property type="match status" value="1"/>
</dbReference>
<dbReference type="OrthoDB" id="10031887at2759"/>
<dbReference type="CDD" id="cd00096">
    <property type="entry name" value="Ig"/>
    <property type="match status" value="1"/>
</dbReference>
<dbReference type="InterPro" id="IPR013783">
    <property type="entry name" value="Ig-like_fold"/>
</dbReference>
<evidence type="ECO:0000313" key="3">
    <source>
        <dbReference type="EMBL" id="CAF4789061.1"/>
    </source>
</evidence>
<dbReference type="SMART" id="SM00408">
    <property type="entry name" value="IGc2"/>
    <property type="match status" value="2"/>
</dbReference>
<dbReference type="AlphaFoldDB" id="A0A821NIU5"/>
<sequence length="316" mass="34644">MAPALLVALLAALLSPSTQKSGVDWETATSSFGVGQLRIGEPSEAEAAAAEAALAAENAPAWRELWQASLEALRREPELNATAETIRAQLGSVAFLHCPVRHLAERQVSWVRRRDWHIISSGAFVYTNDERFQVLHREGSEDWVLQIKYVQKRDNGTYECQVSSSNGALSRQVHLQVVVPEALILGAEELHVDAGSAVRLVCLIENSPEPPQYVFWYHNARMINYDAARGVSVQTAAATRGSRTQSTLSVHRARPDHSGNYSCRAPNAEPAHIYLYVSEGSDKMAATLSRSAAATNYSETTHAVLFESVESLSLTY</sequence>
<dbReference type="Pfam" id="PF07679">
    <property type="entry name" value="I-set"/>
    <property type="match status" value="1"/>
</dbReference>
<name>A0A821NIU5_9NEOP</name>
<evidence type="ECO:0000313" key="4">
    <source>
        <dbReference type="Proteomes" id="UP000663880"/>
    </source>
</evidence>
<keyword evidence="1" id="KW-0732">Signal</keyword>
<dbReference type="InterPro" id="IPR037448">
    <property type="entry name" value="Zig-8"/>
</dbReference>
<feature type="domain" description="Ig-like" evidence="2">
    <location>
        <begin position="180"/>
        <end position="289"/>
    </location>
</feature>
<dbReference type="FunFam" id="2.60.40.10:FF:001061">
    <property type="entry name" value="Uncharacterized protein, isoform C"/>
    <property type="match status" value="1"/>
</dbReference>
<keyword evidence="4" id="KW-1185">Reference proteome</keyword>
<dbReference type="Gene3D" id="2.60.40.10">
    <property type="entry name" value="Immunoglobulins"/>
    <property type="match status" value="2"/>
</dbReference>
<gene>
    <name evidence="3" type="ORF">PMACD_LOCUS2779</name>
</gene>
<dbReference type="PROSITE" id="PS50835">
    <property type="entry name" value="IG_LIKE"/>
    <property type="match status" value="2"/>
</dbReference>
<dbReference type="EMBL" id="CAJOBZ010000005">
    <property type="protein sequence ID" value="CAF4789061.1"/>
    <property type="molecule type" value="Genomic_DNA"/>
</dbReference>
<dbReference type="SMART" id="SM00409">
    <property type="entry name" value="IG"/>
    <property type="match status" value="2"/>
</dbReference>
<dbReference type="Proteomes" id="UP000663880">
    <property type="component" value="Unassembled WGS sequence"/>
</dbReference>
<dbReference type="GO" id="GO:0032589">
    <property type="term" value="C:neuron projection membrane"/>
    <property type="evidence" value="ECO:0007669"/>
    <property type="project" value="TreeGrafter"/>
</dbReference>
<dbReference type="InterPro" id="IPR013098">
    <property type="entry name" value="Ig_I-set"/>
</dbReference>
<dbReference type="PANTHER" id="PTHR23279">
    <property type="entry name" value="DEFECTIVE PROBOSCIS EXTENSION RESPONSE DPR -RELATED"/>
    <property type="match status" value="1"/>
</dbReference>
<dbReference type="GO" id="GO:0050808">
    <property type="term" value="P:synapse organization"/>
    <property type="evidence" value="ECO:0007669"/>
    <property type="project" value="TreeGrafter"/>
</dbReference>
<evidence type="ECO:0000259" key="2">
    <source>
        <dbReference type="PROSITE" id="PS50835"/>
    </source>
</evidence>
<dbReference type="InterPro" id="IPR003599">
    <property type="entry name" value="Ig_sub"/>
</dbReference>
<dbReference type="InterPro" id="IPR007110">
    <property type="entry name" value="Ig-like_dom"/>
</dbReference>
<feature type="chain" id="PRO_5032451786" description="Ig-like domain-containing protein" evidence="1">
    <location>
        <begin position="21"/>
        <end position="316"/>
    </location>
</feature>
<proteinExistence type="predicted"/>
<dbReference type="SUPFAM" id="SSF48726">
    <property type="entry name" value="Immunoglobulin"/>
    <property type="match status" value="2"/>
</dbReference>
<comment type="caution">
    <text evidence="3">The sequence shown here is derived from an EMBL/GenBank/DDBJ whole genome shotgun (WGS) entry which is preliminary data.</text>
</comment>
<organism evidence="3 4">
    <name type="scientific">Pieris macdunnoughi</name>
    <dbReference type="NCBI Taxonomy" id="345717"/>
    <lineage>
        <taxon>Eukaryota</taxon>
        <taxon>Metazoa</taxon>
        <taxon>Ecdysozoa</taxon>
        <taxon>Arthropoda</taxon>
        <taxon>Hexapoda</taxon>
        <taxon>Insecta</taxon>
        <taxon>Pterygota</taxon>
        <taxon>Neoptera</taxon>
        <taxon>Endopterygota</taxon>
        <taxon>Lepidoptera</taxon>
        <taxon>Glossata</taxon>
        <taxon>Ditrysia</taxon>
        <taxon>Papilionoidea</taxon>
        <taxon>Pieridae</taxon>
        <taxon>Pierinae</taxon>
        <taxon>Pieris</taxon>
    </lineage>
</organism>
<dbReference type="PANTHER" id="PTHR23279:SF45">
    <property type="entry name" value="DEFECTIVE PROBOSCIS EXTENSION RESPONSE 12, ISOFORM C"/>
    <property type="match status" value="1"/>
</dbReference>
<dbReference type="InterPro" id="IPR036179">
    <property type="entry name" value="Ig-like_dom_sf"/>
</dbReference>
<protein>
    <recommendedName>
        <fullName evidence="2">Ig-like domain-containing protein</fullName>
    </recommendedName>
</protein>
<feature type="domain" description="Ig-like" evidence="2">
    <location>
        <begin position="77"/>
        <end position="176"/>
    </location>
</feature>